<protein>
    <recommendedName>
        <fullName evidence="1">DUF1828 domain-containing protein</fullName>
    </recommendedName>
</protein>
<organism evidence="2 3">
    <name type="scientific">Lactobacillus kimbladii</name>
    <dbReference type="NCBI Taxonomy" id="1218506"/>
    <lineage>
        <taxon>Bacteria</taxon>
        <taxon>Bacillati</taxon>
        <taxon>Bacillota</taxon>
        <taxon>Bacilli</taxon>
        <taxon>Lactobacillales</taxon>
        <taxon>Lactobacillaceae</taxon>
        <taxon>Lactobacillus</taxon>
    </lineage>
</organism>
<dbReference type="InterPro" id="IPR014960">
    <property type="entry name" value="DUF1828"/>
</dbReference>
<reference evidence="2 3" key="1">
    <citation type="submission" date="2015-01" db="EMBL/GenBank/DDBJ databases">
        <title>Comparative genomics of the lactic acid bacteria isolated from the honey bee gut.</title>
        <authorList>
            <person name="Ellegaard K.M."/>
            <person name="Tamarit D."/>
            <person name="Javelind E."/>
            <person name="Olofsson T."/>
            <person name="Andersson S.G."/>
            <person name="Vasquez A."/>
        </authorList>
    </citation>
    <scope>NUCLEOTIDE SEQUENCE [LARGE SCALE GENOMIC DNA]</scope>
    <source>
        <strain evidence="2 3">Hma2</strain>
    </source>
</reference>
<dbReference type="PATRIC" id="fig|1218506.3.peg.939"/>
<dbReference type="Pfam" id="PF08861">
    <property type="entry name" value="DUF1828"/>
    <property type="match status" value="1"/>
</dbReference>
<gene>
    <name evidence="2" type="ORF">JF75_08800</name>
</gene>
<evidence type="ECO:0000313" key="3">
    <source>
        <dbReference type="Proteomes" id="UP000033612"/>
    </source>
</evidence>
<evidence type="ECO:0000313" key="2">
    <source>
        <dbReference type="EMBL" id="KJY58237.1"/>
    </source>
</evidence>
<dbReference type="STRING" id="1218506.JF75_08800"/>
<sequence>MAKIKKELACVNLQKEIAEWVTTNTHILNFGPDTFEIETIFKDSFGETVYCFVEKTGVDKYNVTDDGRALFKLDPSASDEDLIAASEDFVTASGFSFNVENGVISCESDEQTLAEKVMQLGQLQVNISYLN</sequence>
<dbReference type="OrthoDB" id="2308164at2"/>
<dbReference type="EMBL" id="JXLH01000014">
    <property type="protein sequence ID" value="KJY58237.1"/>
    <property type="molecule type" value="Genomic_DNA"/>
</dbReference>
<name>A0A0F4LH99_9LACO</name>
<evidence type="ECO:0000259" key="1">
    <source>
        <dbReference type="Pfam" id="PF08861"/>
    </source>
</evidence>
<accession>A0A0F4LH99</accession>
<keyword evidence="3" id="KW-1185">Reference proteome</keyword>
<dbReference type="Proteomes" id="UP000033612">
    <property type="component" value="Unassembled WGS sequence"/>
</dbReference>
<proteinExistence type="predicted"/>
<dbReference type="AlphaFoldDB" id="A0A0F4LH99"/>
<feature type="domain" description="DUF1828" evidence="1">
    <location>
        <begin position="39"/>
        <end position="127"/>
    </location>
</feature>
<comment type="caution">
    <text evidence="2">The sequence shown here is derived from an EMBL/GenBank/DDBJ whole genome shotgun (WGS) entry which is preliminary data.</text>
</comment>
<dbReference type="RefSeq" id="WP_052726872.1">
    <property type="nucleotide sequence ID" value="NZ_JBHTBO010000008.1"/>
</dbReference>
<dbReference type="HOGENOM" id="CLU_1935358_0_0_9"/>